<dbReference type="GO" id="GO:0003872">
    <property type="term" value="F:6-phosphofructokinase activity"/>
    <property type="evidence" value="ECO:0007669"/>
    <property type="project" value="TreeGrafter"/>
</dbReference>
<gene>
    <name evidence="8" type="ORF">I5E68_05520</name>
</gene>
<organism evidence="8 9">
    <name type="scientific">Novosphingobium aureum</name>
    <dbReference type="NCBI Taxonomy" id="2792964"/>
    <lineage>
        <taxon>Bacteria</taxon>
        <taxon>Pseudomonadati</taxon>
        <taxon>Pseudomonadota</taxon>
        <taxon>Alphaproteobacteria</taxon>
        <taxon>Sphingomonadales</taxon>
        <taxon>Sphingomonadaceae</taxon>
        <taxon>Novosphingobium</taxon>
    </lineage>
</organism>
<evidence type="ECO:0000256" key="4">
    <source>
        <dbReference type="ARBA" id="ARBA00022777"/>
    </source>
</evidence>
<evidence type="ECO:0000256" key="5">
    <source>
        <dbReference type="ARBA" id="ARBA00022840"/>
    </source>
</evidence>
<keyword evidence="5" id="KW-0067">ATP-binding</keyword>
<dbReference type="CDD" id="cd01164">
    <property type="entry name" value="FruK_PfkB_like"/>
    <property type="match status" value="1"/>
</dbReference>
<dbReference type="InterPro" id="IPR002173">
    <property type="entry name" value="Carboh/pur_kinase_PfkB_CS"/>
</dbReference>
<keyword evidence="4" id="KW-0418">Kinase</keyword>
<dbReference type="PROSITE" id="PS00583">
    <property type="entry name" value="PFKB_KINASES_1"/>
    <property type="match status" value="1"/>
</dbReference>
<comment type="caution">
    <text evidence="8">The sequence shown here is derived from an EMBL/GenBank/DDBJ whole genome shotgun (WGS) entry which is preliminary data.</text>
</comment>
<dbReference type="NCBIfam" id="TIGR03168">
    <property type="entry name" value="1-PFK"/>
    <property type="match status" value="1"/>
</dbReference>
<dbReference type="Pfam" id="PF00294">
    <property type="entry name" value="PfkB"/>
    <property type="match status" value="1"/>
</dbReference>
<dbReference type="Gene3D" id="3.40.1190.20">
    <property type="match status" value="1"/>
</dbReference>
<keyword evidence="9" id="KW-1185">Reference proteome</keyword>
<dbReference type="GO" id="GO:0005524">
    <property type="term" value="F:ATP binding"/>
    <property type="evidence" value="ECO:0007669"/>
    <property type="project" value="UniProtKB-KW"/>
</dbReference>
<dbReference type="InterPro" id="IPR017583">
    <property type="entry name" value="Tagatose/fructose_Pkinase"/>
</dbReference>
<accession>A0A931HBD3</accession>
<dbReference type="RefSeq" id="WP_197161737.1">
    <property type="nucleotide sequence ID" value="NZ_JADZGI010000001.1"/>
</dbReference>
<name>A0A931HBD3_9SPHN</name>
<dbReference type="InterPro" id="IPR029056">
    <property type="entry name" value="Ribokinase-like"/>
</dbReference>
<keyword evidence="2 6" id="KW-0808">Transferase</keyword>
<sequence>MKSIATLTMNPTIDVSYDVGKVRHTHKMRTDNEWYAPGGGGINVARVFVRLGGHARCFYMSGGATGPALDGLIDLHQLVRTRIPINGPTRIASAVLERETAKEYRFTPSGPTLSRHEWEACSEALAVDKAPIVVISGSLPPGAPDDYYAMLGKALRTQGKEVVLDTSGKGLRHALDAGGLMLVKPSQGELEDYLGRALGDPQAIAEAARAIVDAGKAQYVAVTMGHRGAILAHRKGTAILPGLQIEAASAVGAGDSFVAAMVFALARGDDVGEAFRLGLAAGSAAVLRAGTGLAHPVDIDRLLNQVAEISPVAP</sequence>
<dbReference type="PANTHER" id="PTHR46566:SF2">
    <property type="entry name" value="ATP-DEPENDENT 6-PHOSPHOFRUCTOKINASE ISOZYME 2"/>
    <property type="match status" value="1"/>
</dbReference>
<evidence type="ECO:0000259" key="7">
    <source>
        <dbReference type="Pfam" id="PF00294"/>
    </source>
</evidence>
<evidence type="ECO:0000256" key="1">
    <source>
        <dbReference type="ARBA" id="ARBA00010688"/>
    </source>
</evidence>
<comment type="similarity">
    <text evidence="1 6">Belongs to the carbohydrate kinase PfkB family.</text>
</comment>
<evidence type="ECO:0000256" key="3">
    <source>
        <dbReference type="ARBA" id="ARBA00022741"/>
    </source>
</evidence>
<dbReference type="GO" id="GO:0005829">
    <property type="term" value="C:cytosol"/>
    <property type="evidence" value="ECO:0007669"/>
    <property type="project" value="TreeGrafter"/>
</dbReference>
<proteinExistence type="inferred from homology"/>
<dbReference type="EMBL" id="JADZGI010000001">
    <property type="protein sequence ID" value="MBH0112413.1"/>
    <property type="molecule type" value="Genomic_DNA"/>
</dbReference>
<dbReference type="InterPro" id="IPR011611">
    <property type="entry name" value="PfkB_dom"/>
</dbReference>
<dbReference type="Proteomes" id="UP000617634">
    <property type="component" value="Unassembled WGS sequence"/>
</dbReference>
<dbReference type="PANTHER" id="PTHR46566">
    <property type="entry name" value="1-PHOSPHOFRUCTOKINASE-RELATED"/>
    <property type="match status" value="1"/>
</dbReference>
<feature type="domain" description="Carbohydrate kinase PfkB" evidence="7">
    <location>
        <begin position="13"/>
        <end position="294"/>
    </location>
</feature>
<dbReference type="SUPFAM" id="SSF53613">
    <property type="entry name" value="Ribokinase-like"/>
    <property type="match status" value="1"/>
</dbReference>
<dbReference type="PIRSF" id="PIRSF000535">
    <property type="entry name" value="1PFK/6PFK/LacC"/>
    <property type="match status" value="1"/>
</dbReference>
<keyword evidence="3" id="KW-0547">Nucleotide-binding</keyword>
<evidence type="ECO:0000313" key="8">
    <source>
        <dbReference type="EMBL" id="MBH0112413.1"/>
    </source>
</evidence>
<dbReference type="AlphaFoldDB" id="A0A931HBD3"/>
<evidence type="ECO:0000313" key="9">
    <source>
        <dbReference type="Proteomes" id="UP000617634"/>
    </source>
</evidence>
<protein>
    <recommendedName>
        <fullName evidence="6">Phosphofructokinase</fullName>
    </recommendedName>
</protein>
<evidence type="ECO:0000256" key="2">
    <source>
        <dbReference type="ARBA" id="ARBA00022679"/>
    </source>
</evidence>
<evidence type="ECO:0000256" key="6">
    <source>
        <dbReference type="PIRNR" id="PIRNR000535"/>
    </source>
</evidence>
<reference evidence="8" key="1">
    <citation type="submission" date="2020-11" db="EMBL/GenBank/DDBJ databases">
        <title>Novosphingobium aureum sp. nov., a marine bacterium isolated from sediment of a salt flat.</title>
        <authorList>
            <person name="Yoo Y."/>
            <person name="Kim J.-J."/>
        </authorList>
    </citation>
    <scope>NUCLEOTIDE SEQUENCE</scope>
    <source>
        <strain evidence="8">YJ-S2-02</strain>
    </source>
</reference>